<name>A0A183FQF5_HELPZ</name>
<accession>A0A183FQF5</accession>
<gene>
    <name evidence="2" type="ORF">HPBE_LOCUS9966</name>
</gene>
<reference evidence="4" key="2">
    <citation type="submission" date="2019-09" db="UniProtKB">
        <authorList>
            <consortium name="WormBaseParasite"/>
        </authorList>
    </citation>
    <scope>IDENTIFICATION</scope>
</reference>
<evidence type="ECO:0000313" key="4">
    <source>
        <dbReference type="WBParaSite" id="HPBE_0000996501-mRNA-1"/>
    </source>
</evidence>
<dbReference type="Proteomes" id="UP000050761">
    <property type="component" value="Unassembled WGS sequence"/>
</dbReference>
<organism evidence="3 4">
    <name type="scientific">Heligmosomoides polygyrus</name>
    <name type="common">Parasitic roundworm</name>
    <dbReference type="NCBI Taxonomy" id="6339"/>
    <lineage>
        <taxon>Eukaryota</taxon>
        <taxon>Metazoa</taxon>
        <taxon>Ecdysozoa</taxon>
        <taxon>Nematoda</taxon>
        <taxon>Chromadorea</taxon>
        <taxon>Rhabditida</taxon>
        <taxon>Rhabditina</taxon>
        <taxon>Rhabditomorpha</taxon>
        <taxon>Strongyloidea</taxon>
        <taxon>Heligmosomidae</taxon>
        <taxon>Heligmosomoides</taxon>
    </lineage>
</organism>
<evidence type="ECO:0000313" key="3">
    <source>
        <dbReference type="Proteomes" id="UP000050761"/>
    </source>
</evidence>
<evidence type="ECO:0000256" key="1">
    <source>
        <dbReference type="SAM" id="MobiDB-lite"/>
    </source>
</evidence>
<reference evidence="2 3" key="1">
    <citation type="submission" date="2018-11" db="EMBL/GenBank/DDBJ databases">
        <authorList>
            <consortium name="Pathogen Informatics"/>
        </authorList>
    </citation>
    <scope>NUCLEOTIDE SEQUENCE [LARGE SCALE GENOMIC DNA]</scope>
</reference>
<dbReference type="AlphaFoldDB" id="A0A183FQF5"/>
<feature type="region of interest" description="Disordered" evidence="1">
    <location>
        <begin position="48"/>
        <end position="67"/>
    </location>
</feature>
<sequence>MLMVSVSSNTHDFTIVNIRFRKRGIVAPTITTVNETWQSATGAILTAARSELGATKPERRKGKEKKNVREDKSLYHMFLGEKRADNWRKYQEAKKVAKKTVAVARATHYDDINEKLELRDGEQFLYRLAKVRHRQTVVV</sequence>
<dbReference type="EMBL" id="UZAH01026607">
    <property type="protein sequence ID" value="VDO83058.1"/>
    <property type="molecule type" value="Genomic_DNA"/>
</dbReference>
<protein>
    <submittedName>
        <fullName evidence="4">WWE domain-containing protein</fullName>
    </submittedName>
</protein>
<proteinExistence type="predicted"/>
<evidence type="ECO:0000313" key="2">
    <source>
        <dbReference type="EMBL" id="VDO83058.1"/>
    </source>
</evidence>
<accession>A0A3P8C439</accession>
<keyword evidence="3" id="KW-1185">Reference proteome</keyword>
<dbReference type="WBParaSite" id="HPBE_0000996501-mRNA-1">
    <property type="protein sequence ID" value="HPBE_0000996501-mRNA-1"/>
    <property type="gene ID" value="HPBE_0000996501"/>
</dbReference>